<dbReference type="Proteomes" id="UP000198924">
    <property type="component" value="Unassembled WGS sequence"/>
</dbReference>
<dbReference type="OrthoDB" id="5293418at2"/>
<dbReference type="PANTHER" id="PTHR40940:SF1">
    <property type="entry name" value="PROTEIN BATD"/>
    <property type="match status" value="1"/>
</dbReference>
<keyword evidence="1" id="KW-1133">Transmembrane helix</keyword>
<evidence type="ECO:0000256" key="2">
    <source>
        <dbReference type="SAM" id="SignalP"/>
    </source>
</evidence>
<organism evidence="3 4">
    <name type="scientific">Methylophaga sulfidovorans</name>
    <dbReference type="NCBI Taxonomy" id="45496"/>
    <lineage>
        <taxon>Bacteria</taxon>
        <taxon>Pseudomonadati</taxon>
        <taxon>Pseudomonadota</taxon>
        <taxon>Gammaproteobacteria</taxon>
        <taxon>Thiotrichales</taxon>
        <taxon>Piscirickettsiaceae</taxon>
        <taxon>Methylophaga</taxon>
    </lineage>
</organism>
<name>A0A1I3XF13_9GAMM</name>
<proteinExistence type="predicted"/>
<accession>A0A1I3XF13</accession>
<reference evidence="4" key="1">
    <citation type="submission" date="2016-10" db="EMBL/GenBank/DDBJ databases">
        <authorList>
            <person name="Varghese N."/>
            <person name="Submissions S."/>
        </authorList>
    </citation>
    <scope>NUCLEOTIDE SEQUENCE [LARGE SCALE GENOMIC DNA]</scope>
    <source>
        <strain evidence="4">DSM 11578</strain>
    </source>
</reference>
<feature type="chain" id="PRO_5011481690" evidence="2">
    <location>
        <begin position="26"/>
        <end position="605"/>
    </location>
</feature>
<dbReference type="AlphaFoldDB" id="A0A1I3XF13"/>
<dbReference type="PANTHER" id="PTHR40940">
    <property type="entry name" value="PROTEIN BATD-RELATED"/>
    <property type="match status" value="1"/>
</dbReference>
<dbReference type="Pfam" id="PF13584">
    <property type="entry name" value="BatD"/>
    <property type="match status" value="1"/>
</dbReference>
<feature type="signal peptide" evidence="2">
    <location>
        <begin position="1"/>
        <end position="25"/>
    </location>
</feature>
<evidence type="ECO:0000313" key="3">
    <source>
        <dbReference type="EMBL" id="SFK18137.1"/>
    </source>
</evidence>
<keyword evidence="2" id="KW-0732">Signal</keyword>
<sequence>MVNKVKQFCLMTCLVMLFNIHSVLAADFTATVDNSVVNLGQGFQLNLSLKDAKAKGRPDFSVLEKDFTIYNSSESSQMMIVNGDITSQKSWTLVLMPKQQGKLTLPSLNIETDHGVLQSKPIVIQAKASSSVQNSPDATQQKAVYTETKLNKETVYKNEPVLMTSRLIAYQNISDISLEDPVIDGAIVERLAEPTVQEMMLQGRAAKVLQVQYLLTPIKAGKLAIHGPVFNGKVQLNSPQPESMDPFEMMRNFDHFGFSGFADFRPFSLTDSTKTINIKPAVNQLQPWLPAENMTLSEDWQGLQSAKVAEPITWKLTISAKGLASAALPSLKQQIEKSANVKVYADKPVLNDALDSDAQTISSTRQESYTLIPQSSGELALPEIKIAWWNVKKDKIMYATIPARTIHVAAGAVNQNNAASSLSTEPAKTQTASNNTDLTKSAGSATLPSWVIPVVATLAGILISMFISLILLWKKSKNLNNTPTKTTDKHREDSIEKHSTLTIETAATLDDLQKVIQQFAQDKLAMPATSSLKSIHSVMKQRYDMINCQVLAEIEAGLYQKETKQIVIADFKVEVANMFNAVNKQLKRTKKQTKMTESFQPLNPN</sequence>
<evidence type="ECO:0000313" key="4">
    <source>
        <dbReference type="Proteomes" id="UP000198924"/>
    </source>
</evidence>
<dbReference type="InterPro" id="IPR025738">
    <property type="entry name" value="BatD"/>
</dbReference>
<gene>
    <name evidence="3" type="ORF">SAMN04488079_10636</name>
</gene>
<keyword evidence="1" id="KW-0812">Transmembrane</keyword>
<evidence type="ECO:0000256" key="1">
    <source>
        <dbReference type="SAM" id="Phobius"/>
    </source>
</evidence>
<dbReference type="EMBL" id="FOSH01000006">
    <property type="protein sequence ID" value="SFK18137.1"/>
    <property type="molecule type" value="Genomic_DNA"/>
</dbReference>
<protein>
    <submittedName>
        <fullName evidence="3">Oxygen tolerance</fullName>
    </submittedName>
</protein>
<dbReference type="STRING" id="45496.SAMN04488079_10636"/>
<keyword evidence="1" id="KW-0472">Membrane</keyword>
<feature type="transmembrane region" description="Helical" evidence="1">
    <location>
        <begin position="450"/>
        <end position="473"/>
    </location>
</feature>
<keyword evidence="4" id="KW-1185">Reference proteome</keyword>